<comment type="caution">
    <text evidence="2">The sequence shown here is derived from an EMBL/GenBank/DDBJ whole genome shotgun (WGS) entry which is preliminary data.</text>
</comment>
<dbReference type="AlphaFoldDB" id="A0A8T0FUB6"/>
<sequence>MNRLILFRKTRSNITEIALAHASIHRPVIGSKMYVGNIENFRRQQEYAFLRVVFHNPRPTGGYLEPKASSKFFSSGYFPTEKVTSLKKDTVLYSLEKTKLIRNLTIYGIAQFGICTVLGFNIFISLKDTQPSRNINTQSSKEAWRDVNLGAVKHRIISSLACFSLGFLTAFICYSLPSRIVKTITLCKGGNVASFVTYGPFGKTRRIKVPLQQMSCMMTREQAKSYIPIKIKNRWFYYLIDCKGEFHQPALFDVTVGTRNWKF</sequence>
<proteinExistence type="predicted"/>
<reference evidence="2" key="2">
    <citation type="submission" date="2020-06" db="EMBL/GenBank/DDBJ databases">
        <authorList>
            <person name="Sheffer M."/>
        </authorList>
    </citation>
    <scope>NUCLEOTIDE SEQUENCE</scope>
</reference>
<dbReference type="PANTHER" id="PTHR14549">
    <property type="entry name" value="TRANSMEMBRANE PROTEIN 223"/>
    <property type="match status" value="1"/>
</dbReference>
<reference evidence="2" key="1">
    <citation type="journal article" date="2020" name="bioRxiv">
        <title>Chromosome-level reference genome of the European wasp spider Argiope bruennichi: a resource for studies on range expansion and evolutionary adaptation.</title>
        <authorList>
            <person name="Sheffer M.M."/>
            <person name="Hoppe A."/>
            <person name="Krehenwinkel H."/>
            <person name="Uhl G."/>
            <person name="Kuss A.W."/>
            <person name="Jensen L."/>
            <person name="Jensen C."/>
            <person name="Gillespie R.G."/>
            <person name="Hoff K.J."/>
            <person name="Prost S."/>
        </authorList>
    </citation>
    <scope>NUCLEOTIDE SEQUENCE</scope>
</reference>
<keyword evidence="1 2" id="KW-0812">Transmembrane</keyword>
<dbReference type="GO" id="GO:0007399">
    <property type="term" value="P:nervous system development"/>
    <property type="evidence" value="ECO:0007669"/>
    <property type="project" value="TreeGrafter"/>
</dbReference>
<dbReference type="InterPro" id="IPR026100">
    <property type="entry name" value="Tmem223"/>
</dbReference>
<dbReference type="InterPro" id="IPR045325">
    <property type="entry name" value="TMEM70/TMEM186/TMEM223"/>
</dbReference>
<dbReference type="GO" id="GO:0005739">
    <property type="term" value="C:mitochondrion"/>
    <property type="evidence" value="ECO:0007669"/>
    <property type="project" value="TreeGrafter"/>
</dbReference>
<keyword evidence="3" id="KW-1185">Reference proteome</keyword>
<feature type="transmembrane region" description="Helical" evidence="1">
    <location>
        <begin position="104"/>
        <end position="124"/>
    </location>
</feature>
<evidence type="ECO:0000313" key="3">
    <source>
        <dbReference type="Proteomes" id="UP000807504"/>
    </source>
</evidence>
<keyword evidence="1" id="KW-0472">Membrane</keyword>
<evidence type="ECO:0000256" key="1">
    <source>
        <dbReference type="SAM" id="Phobius"/>
    </source>
</evidence>
<accession>A0A8T0FUB6</accession>
<keyword evidence="1" id="KW-1133">Transmembrane helix</keyword>
<dbReference type="Pfam" id="PF06979">
    <property type="entry name" value="TMEM70"/>
    <property type="match status" value="1"/>
</dbReference>
<gene>
    <name evidence="2" type="ORF">HNY73_002670</name>
</gene>
<name>A0A8T0FUB6_ARGBR</name>
<dbReference type="Proteomes" id="UP000807504">
    <property type="component" value="Unassembled WGS sequence"/>
</dbReference>
<feature type="transmembrane region" description="Helical" evidence="1">
    <location>
        <begin position="156"/>
        <end position="176"/>
    </location>
</feature>
<protein>
    <submittedName>
        <fullName evidence="2">Transmembrane protein 223 like protein</fullName>
    </submittedName>
</protein>
<organism evidence="2 3">
    <name type="scientific">Argiope bruennichi</name>
    <name type="common">Wasp spider</name>
    <name type="synonym">Aranea bruennichi</name>
    <dbReference type="NCBI Taxonomy" id="94029"/>
    <lineage>
        <taxon>Eukaryota</taxon>
        <taxon>Metazoa</taxon>
        <taxon>Ecdysozoa</taxon>
        <taxon>Arthropoda</taxon>
        <taxon>Chelicerata</taxon>
        <taxon>Arachnida</taxon>
        <taxon>Araneae</taxon>
        <taxon>Araneomorphae</taxon>
        <taxon>Entelegynae</taxon>
        <taxon>Araneoidea</taxon>
        <taxon>Araneidae</taxon>
        <taxon>Argiope</taxon>
    </lineage>
</organism>
<evidence type="ECO:0000313" key="2">
    <source>
        <dbReference type="EMBL" id="KAF8794727.1"/>
    </source>
</evidence>
<dbReference type="EMBL" id="JABXBU010000002">
    <property type="protein sequence ID" value="KAF8794727.1"/>
    <property type="molecule type" value="Genomic_DNA"/>
</dbReference>
<dbReference type="PANTHER" id="PTHR14549:SF2">
    <property type="entry name" value="TRANSMEMBRANE PROTEIN 223"/>
    <property type="match status" value="1"/>
</dbReference>